<sequence>MASRDLRYQDAAEDAGQGQMMRDQAAVDHQEGYLQQTMNMAQRAAGAVMNTAQGAAHVAMDTAQGAVGVAADTAQAAAGVAMNTLFRKLKQQQHGISGSQVPRCQMMRDQAAVDHREGYLQQTMNMAQRAAGEVMNTAQGAAHVALDTAQGAVGVAADTAQAATGVAMNTVNSSAGVVKKSVGKGESQK</sequence>
<name>A0AAV7EEM9_ARIFI</name>
<dbReference type="AlphaFoldDB" id="A0AAV7EEM9"/>
<evidence type="ECO:0000313" key="3">
    <source>
        <dbReference type="Proteomes" id="UP000825729"/>
    </source>
</evidence>
<evidence type="ECO:0000256" key="1">
    <source>
        <dbReference type="SAM" id="MobiDB-lite"/>
    </source>
</evidence>
<evidence type="ECO:0000313" key="2">
    <source>
        <dbReference type="EMBL" id="KAG9446221.1"/>
    </source>
</evidence>
<dbReference type="EMBL" id="JAINDJ010000005">
    <property type="protein sequence ID" value="KAG9446221.1"/>
    <property type="molecule type" value="Genomic_DNA"/>
</dbReference>
<proteinExistence type="predicted"/>
<keyword evidence="3" id="KW-1185">Reference proteome</keyword>
<feature type="compositionally biased region" description="Basic and acidic residues" evidence="1">
    <location>
        <begin position="1"/>
        <end position="10"/>
    </location>
</feature>
<feature type="region of interest" description="Disordered" evidence="1">
    <location>
        <begin position="1"/>
        <end position="20"/>
    </location>
</feature>
<gene>
    <name evidence="2" type="ORF">H6P81_012349</name>
</gene>
<accession>A0AAV7EEM9</accession>
<protein>
    <submittedName>
        <fullName evidence="2">Uncharacterized protein</fullName>
    </submittedName>
</protein>
<dbReference type="Proteomes" id="UP000825729">
    <property type="component" value="Unassembled WGS sequence"/>
</dbReference>
<comment type="caution">
    <text evidence="2">The sequence shown here is derived from an EMBL/GenBank/DDBJ whole genome shotgun (WGS) entry which is preliminary data.</text>
</comment>
<organism evidence="2 3">
    <name type="scientific">Aristolochia fimbriata</name>
    <name type="common">White veined hardy Dutchman's pipe vine</name>
    <dbReference type="NCBI Taxonomy" id="158543"/>
    <lineage>
        <taxon>Eukaryota</taxon>
        <taxon>Viridiplantae</taxon>
        <taxon>Streptophyta</taxon>
        <taxon>Embryophyta</taxon>
        <taxon>Tracheophyta</taxon>
        <taxon>Spermatophyta</taxon>
        <taxon>Magnoliopsida</taxon>
        <taxon>Magnoliidae</taxon>
        <taxon>Piperales</taxon>
        <taxon>Aristolochiaceae</taxon>
        <taxon>Aristolochia</taxon>
    </lineage>
</organism>
<reference evidence="2 3" key="1">
    <citation type="submission" date="2021-07" db="EMBL/GenBank/DDBJ databases">
        <title>The Aristolochia fimbriata genome: insights into angiosperm evolution, floral development and chemical biosynthesis.</title>
        <authorList>
            <person name="Jiao Y."/>
        </authorList>
    </citation>
    <scope>NUCLEOTIDE SEQUENCE [LARGE SCALE GENOMIC DNA]</scope>
    <source>
        <strain evidence="2">IBCAS-2021</strain>
        <tissue evidence="2">Leaf</tissue>
    </source>
</reference>